<feature type="transmembrane region" description="Helical" evidence="7">
    <location>
        <begin position="151"/>
        <end position="171"/>
    </location>
</feature>
<evidence type="ECO:0000313" key="9">
    <source>
        <dbReference type="Proteomes" id="UP000053237"/>
    </source>
</evidence>
<dbReference type="Proteomes" id="UP000053237">
    <property type="component" value="Unassembled WGS sequence"/>
</dbReference>
<feature type="transmembrane region" description="Helical" evidence="7">
    <location>
        <begin position="365"/>
        <end position="384"/>
    </location>
</feature>
<comment type="caution">
    <text evidence="8">The sequence shown here is derived from an EMBL/GenBank/DDBJ whole genome shotgun (WGS) entry which is preliminary data.</text>
</comment>
<dbReference type="GO" id="GO:0016020">
    <property type="term" value="C:membrane"/>
    <property type="evidence" value="ECO:0007669"/>
    <property type="project" value="UniProtKB-SubCell"/>
</dbReference>
<evidence type="ECO:0000256" key="3">
    <source>
        <dbReference type="ARBA" id="ARBA00022448"/>
    </source>
</evidence>
<dbReference type="PANTHER" id="PTHR31585:SF6">
    <property type="entry name" value="FOLATE-BIOPTERIN TRANSPORTER 2-RELATED"/>
    <property type="match status" value="1"/>
</dbReference>
<protein>
    <recommendedName>
        <fullName evidence="10">Major facilitator superfamily (MFS) profile domain-containing protein</fullName>
    </recommendedName>
</protein>
<evidence type="ECO:0000256" key="7">
    <source>
        <dbReference type="SAM" id="Phobius"/>
    </source>
</evidence>
<dbReference type="EMBL" id="CAIX01000086">
    <property type="protein sequence ID" value="CCI45023.1"/>
    <property type="molecule type" value="Genomic_DNA"/>
</dbReference>
<dbReference type="CDD" id="cd17484">
    <property type="entry name" value="MFS_FBT"/>
    <property type="match status" value="1"/>
</dbReference>
<comment type="subcellular location">
    <subcellularLocation>
        <location evidence="1">Membrane</location>
        <topology evidence="1">Multi-pass membrane protein</topology>
    </subcellularLocation>
</comment>
<gene>
    <name evidence="8" type="ORF">BN9_058700</name>
</gene>
<accession>A0A024GE36</accession>
<feature type="transmembrane region" description="Helical" evidence="7">
    <location>
        <begin position="111"/>
        <end position="131"/>
    </location>
</feature>
<dbReference type="Gene3D" id="1.20.1250.20">
    <property type="entry name" value="MFS general substrate transporter like domains"/>
    <property type="match status" value="1"/>
</dbReference>
<dbReference type="STRING" id="65357.A0A024GE36"/>
<name>A0A024GE36_9STRA</name>
<dbReference type="InterPro" id="IPR039309">
    <property type="entry name" value="BT1"/>
</dbReference>
<feature type="transmembrane region" description="Helical" evidence="7">
    <location>
        <begin position="183"/>
        <end position="203"/>
    </location>
</feature>
<evidence type="ECO:0008006" key="10">
    <source>
        <dbReference type="Google" id="ProtNLM"/>
    </source>
</evidence>
<dbReference type="NCBIfam" id="TIGR00788">
    <property type="entry name" value="fbt"/>
    <property type="match status" value="1"/>
</dbReference>
<feature type="transmembrane region" description="Helical" evidence="7">
    <location>
        <begin position="464"/>
        <end position="486"/>
    </location>
</feature>
<keyword evidence="5 7" id="KW-1133">Transmembrane helix</keyword>
<dbReference type="Pfam" id="PF03092">
    <property type="entry name" value="BT1"/>
    <property type="match status" value="1"/>
</dbReference>
<dbReference type="SUPFAM" id="SSF103473">
    <property type="entry name" value="MFS general substrate transporter"/>
    <property type="match status" value="1"/>
</dbReference>
<comment type="similarity">
    <text evidence="2">Belongs to the major facilitator superfamily. Folate-biopterin transporter (TC 2.A.71) family.</text>
</comment>
<evidence type="ECO:0000256" key="4">
    <source>
        <dbReference type="ARBA" id="ARBA00022692"/>
    </source>
</evidence>
<keyword evidence="9" id="KW-1185">Reference proteome</keyword>
<keyword evidence="4 7" id="KW-0812">Transmembrane</keyword>
<sequence>MQECIEDPTTSNARKRVLRSPRLSQIQTPLSYTREPSFGSPVSADSAATQFTVNCGTNSIISDETSPSTIKKRELDKDVEKNVQDSPMTTLRDLTYFEQVQQWTQRLQRTFGTFFVLLVATVYCAQGFMSFSKLALNYFFKDNLGLEPAQSQALLTLVLFPWGIKPLYGIMSDSLPLFQYHRKSYIIICSFIGLWTFLILSIPNGITTPFGSVVVLTIQSFAIAFIDVVIDARVVEVSRLDPVNGANDLQSVSWGAMAIGGVIGSTLSGPATDTLGVRASFFFAAVGPLLVFIMALRMTEKKVSNATNMCMNSATRQLRHLKEAIGTPVIWKCALWIFLSHAVVPSFSQIQFYYATEVLHFTPEFLGSISALGFVFLLLGTLLYNSFFKQISFRRIFFISQLSLAAISALDILLVTRTNLKLGIPDQIFVLGDTVIVDVIGRLKAMPVLVLSSKLCPKGVEGTMFALLMSISNFSFSVSEFLGAIIASYLDISRTSYQYLWCAVLIRSLMKIVPLFFLFLIPTSDPQMIVDDLDFSAEDSTTSSDSSPSGTIRLDHAAKSCSPDFEDEMRQLGMKTRNFNVQ</sequence>
<feature type="transmembrane region" description="Helical" evidence="7">
    <location>
        <begin position="396"/>
        <end position="416"/>
    </location>
</feature>
<feature type="transmembrane region" description="Helical" evidence="7">
    <location>
        <begin position="329"/>
        <end position="353"/>
    </location>
</feature>
<organism evidence="8 9">
    <name type="scientific">Albugo candida</name>
    <dbReference type="NCBI Taxonomy" id="65357"/>
    <lineage>
        <taxon>Eukaryota</taxon>
        <taxon>Sar</taxon>
        <taxon>Stramenopiles</taxon>
        <taxon>Oomycota</taxon>
        <taxon>Peronosporomycetes</taxon>
        <taxon>Albuginales</taxon>
        <taxon>Albuginaceae</taxon>
        <taxon>Albugo</taxon>
    </lineage>
</organism>
<feature type="transmembrane region" description="Helical" evidence="7">
    <location>
        <begin position="275"/>
        <end position="296"/>
    </location>
</feature>
<evidence type="ECO:0000256" key="5">
    <source>
        <dbReference type="ARBA" id="ARBA00022989"/>
    </source>
</evidence>
<keyword evidence="3" id="KW-0813">Transport</keyword>
<dbReference type="PANTHER" id="PTHR31585">
    <property type="entry name" value="FOLATE-BIOPTERIN TRANSPORTER 1, CHLOROPLASTIC"/>
    <property type="match status" value="1"/>
</dbReference>
<dbReference type="InterPro" id="IPR036259">
    <property type="entry name" value="MFS_trans_sf"/>
</dbReference>
<reference evidence="8 9" key="1">
    <citation type="submission" date="2012-05" db="EMBL/GenBank/DDBJ databases">
        <title>Recombination and specialization in a pathogen metapopulation.</title>
        <authorList>
            <person name="Gardiner A."/>
            <person name="Kemen E."/>
            <person name="Schultz-Larsen T."/>
            <person name="MacLean D."/>
            <person name="Van Oosterhout C."/>
            <person name="Jones J.D.G."/>
        </authorList>
    </citation>
    <scope>NUCLEOTIDE SEQUENCE [LARGE SCALE GENOMIC DNA]</scope>
    <source>
        <strain evidence="8 9">Ac Nc2</strain>
    </source>
</reference>
<dbReference type="OrthoDB" id="754047at2759"/>
<evidence type="ECO:0000256" key="2">
    <source>
        <dbReference type="ARBA" id="ARBA00007015"/>
    </source>
</evidence>
<evidence type="ECO:0000313" key="8">
    <source>
        <dbReference type="EMBL" id="CCI45023.1"/>
    </source>
</evidence>
<dbReference type="AlphaFoldDB" id="A0A024GE36"/>
<dbReference type="InterPro" id="IPR004324">
    <property type="entry name" value="FBT"/>
</dbReference>
<evidence type="ECO:0000256" key="1">
    <source>
        <dbReference type="ARBA" id="ARBA00004141"/>
    </source>
</evidence>
<evidence type="ECO:0000256" key="6">
    <source>
        <dbReference type="ARBA" id="ARBA00023136"/>
    </source>
</evidence>
<keyword evidence="6 7" id="KW-0472">Membrane</keyword>
<proteinExistence type="inferred from homology"/>
<feature type="transmembrane region" description="Helical" evidence="7">
    <location>
        <begin position="498"/>
        <end position="521"/>
    </location>
</feature>
<dbReference type="InParanoid" id="A0A024GE36"/>